<evidence type="ECO:0000256" key="3">
    <source>
        <dbReference type="ARBA" id="ARBA00023125"/>
    </source>
</evidence>
<keyword evidence="9" id="KW-1185">Reference proteome</keyword>
<protein>
    <submittedName>
        <fullName evidence="8">Two component system response regulator</fullName>
    </submittedName>
</protein>
<dbReference type="InterPro" id="IPR058245">
    <property type="entry name" value="NreC/VraR/RcsB-like_REC"/>
</dbReference>
<feature type="modified residue" description="4-aspartylphosphate" evidence="5">
    <location>
        <position position="68"/>
    </location>
</feature>
<reference evidence="9" key="1">
    <citation type="journal article" date="2019" name="Int. J. Syst. Evol. Microbiol.">
        <title>The Global Catalogue of Microorganisms (GCM) 10K type strain sequencing project: providing services to taxonomists for standard genome sequencing and annotation.</title>
        <authorList>
            <consortium name="The Broad Institute Genomics Platform"/>
            <consortium name="The Broad Institute Genome Sequencing Center for Infectious Disease"/>
            <person name="Wu L."/>
            <person name="Ma J."/>
        </authorList>
    </citation>
    <scope>NUCLEOTIDE SEQUENCE [LARGE SCALE GENOMIC DNA]</scope>
    <source>
        <strain evidence="9">JCM 18200</strain>
    </source>
</reference>
<accession>A0ABP9B4I4</accession>
<dbReference type="Proteomes" id="UP001501411">
    <property type="component" value="Unassembled WGS sequence"/>
</dbReference>
<keyword evidence="3" id="KW-0238">DNA-binding</keyword>
<evidence type="ECO:0000256" key="2">
    <source>
        <dbReference type="ARBA" id="ARBA00023015"/>
    </source>
</evidence>
<evidence type="ECO:0000259" key="6">
    <source>
        <dbReference type="PROSITE" id="PS50043"/>
    </source>
</evidence>
<feature type="domain" description="HTH luxR-type" evidence="6">
    <location>
        <begin position="154"/>
        <end position="219"/>
    </location>
</feature>
<gene>
    <name evidence="8" type="ORF">GCM10023231_17740</name>
</gene>
<dbReference type="PROSITE" id="PS50043">
    <property type="entry name" value="HTH_LUXR_2"/>
    <property type="match status" value="1"/>
</dbReference>
<dbReference type="CDD" id="cd17535">
    <property type="entry name" value="REC_NarL-like"/>
    <property type="match status" value="1"/>
</dbReference>
<evidence type="ECO:0000256" key="1">
    <source>
        <dbReference type="ARBA" id="ARBA00022553"/>
    </source>
</evidence>
<feature type="domain" description="Response regulatory" evidence="7">
    <location>
        <begin position="17"/>
        <end position="133"/>
    </location>
</feature>
<sequence length="221" mass="24759">MVTNTVDGMSENIDLIKLAIVDDHQIVIQGLKNLLVPYPQIQIEGSFTNGMDVIHFLQTTTVDVVLLDVMLPGINGMELCKEIKMLFPQVRVLALSNHAERSFIMQMLQNGASGYLLKNVSAEKLVKSIYELHNGEITFSKEVKEVIAKPSLNELRGTPLLTKREKQILGLIAEGKTTTIMADELCLSPLTIETHRRNLLQKFAVRNVAELIKEAIQQRIL</sequence>
<evidence type="ECO:0000259" key="7">
    <source>
        <dbReference type="PROSITE" id="PS50110"/>
    </source>
</evidence>
<dbReference type="InterPro" id="IPR000792">
    <property type="entry name" value="Tscrpt_reg_LuxR_C"/>
</dbReference>
<dbReference type="PRINTS" id="PR00038">
    <property type="entry name" value="HTHLUXR"/>
</dbReference>
<dbReference type="SUPFAM" id="SSF46894">
    <property type="entry name" value="C-terminal effector domain of the bipartite response regulators"/>
    <property type="match status" value="1"/>
</dbReference>
<evidence type="ECO:0000256" key="5">
    <source>
        <dbReference type="PROSITE-ProRule" id="PRU00169"/>
    </source>
</evidence>
<evidence type="ECO:0000256" key="4">
    <source>
        <dbReference type="ARBA" id="ARBA00023163"/>
    </source>
</evidence>
<dbReference type="Pfam" id="PF00196">
    <property type="entry name" value="GerE"/>
    <property type="match status" value="1"/>
</dbReference>
<proteinExistence type="predicted"/>
<dbReference type="PANTHER" id="PTHR43214">
    <property type="entry name" value="TWO-COMPONENT RESPONSE REGULATOR"/>
    <property type="match status" value="1"/>
</dbReference>
<dbReference type="Gene3D" id="3.40.50.2300">
    <property type="match status" value="1"/>
</dbReference>
<comment type="caution">
    <text evidence="8">The sequence shown here is derived from an EMBL/GenBank/DDBJ whole genome shotgun (WGS) entry which is preliminary data.</text>
</comment>
<dbReference type="SUPFAM" id="SSF52172">
    <property type="entry name" value="CheY-like"/>
    <property type="match status" value="1"/>
</dbReference>
<keyword evidence="1 5" id="KW-0597">Phosphoprotein</keyword>
<dbReference type="InterPro" id="IPR016032">
    <property type="entry name" value="Sig_transdc_resp-reg_C-effctor"/>
</dbReference>
<dbReference type="InterPro" id="IPR011006">
    <property type="entry name" value="CheY-like_superfamily"/>
</dbReference>
<evidence type="ECO:0000313" key="9">
    <source>
        <dbReference type="Proteomes" id="UP001501411"/>
    </source>
</evidence>
<dbReference type="InterPro" id="IPR039420">
    <property type="entry name" value="WalR-like"/>
</dbReference>
<dbReference type="PROSITE" id="PS50110">
    <property type="entry name" value="RESPONSE_REGULATORY"/>
    <property type="match status" value="1"/>
</dbReference>
<dbReference type="Pfam" id="PF00072">
    <property type="entry name" value="Response_reg"/>
    <property type="match status" value="1"/>
</dbReference>
<dbReference type="PANTHER" id="PTHR43214:SF41">
    <property type="entry name" value="NITRATE_NITRITE RESPONSE REGULATOR PROTEIN NARP"/>
    <property type="match status" value="1"/>
</dbReference>
<dbReference type="RefSeq" id="WP_345231402.1">
    <property type="nucleotide sequence ID" value="NZ_BAABIQ010000025.1"/>
</dbReference>
<evidence type="ECO:0000313" key="8">
    <source>
        <dbReference type="EMBL" id="GAA4790287.1"/>
    </source>
</evidence>
<dbReference type="SMART" id="SM00448">
    <property type="entry name" value="REC"/>
    <property type="match status" value="1"/>
</dbReference>
<keyword evidence="2" id="KW-0805">Transcription regulation</keyword>
<name>A0ABP9B4I4_9SPHI</name>
<keyword evidence="4" id="KW-0804">Transcription</keyword>
<dbReference type="InterPro" id="IPR001789">
    <property type="entry name" value="Sig_transdc_resp-reg_receiver"/>
</dbReference>
<dbReference type="CDD" id="cd06170">
    <property type="entry name" value="LuxR_C_like"/>
    <property type="match status" value="1"/>
</dbReference>
<dbReference type="EMBL" id="BAABIQ010000025">
    <property type="protein sequence ID" value="GAA4790287.1"/>
    <property type="molecule type" value="Genomic_DNA"/>
</dbReference>
<dbReference type="SMART" id="SM00421">
    <property type="entry name" value="HTH_LUXR"/>
    <property type="match status" value="1"/>
</dbReference>
<organism evidence="8 9">
    <name type="scientific">Olivibacter ginsenosidimutans</name>
    <dbReference type="NCBI Taxonomy" id="1176537"/>
    <lineage>
        <taxon>Bacteria</taxon>
        <taxon>Pseudomonadati</taxon>
        <taxon>Bacteroidota</taxon>
        <taxon>Sphingobacteriia</taxon>
        <taxon>Sphingobacteriales</taxon>
        <taxon>Sphingobacteriaceae</taxon>
        <taxon>Olivibacter</taxon>
    </lineage>
</organism>